<dbReference type="RefSeq" id="WP_091972620.1">
    <property type="nucleotide sequence ID" value="NZ_FOPM01000015.1"/>
</dbReference>
<dbReference type="InterPro" id="IPR058781">
    <property type="entry name" value="HH_AprE-like"/>
</dbReference>
<evidence type="ECO:0000313" key="3">
    <source>
        <dbReference type="EMBL" id="SFG88298.1"/>
    </source>
</evidence>
<dbReference type="STRING" id="582675.SAMN05192565_11510"/>
<dbReference type="Proteomes" id="UP000199229">
    <property type="component" value="Unassembled WGS sequence"/>
</dbReference>
<name>A0A1I2VG77_9HYPH</name>
<keyword evidence="1" id="KW-0175">Coiled coil</keyword>
<keyword evidence="4" id="KW-1185">Reference proteome</keyword>
<protein>
    <submittedName>
        <fullName evidence="3">Hemolysin D</fullName>
    </submittedName>
</protein>
<dbReference type="AlphaFoldDB" id="A0A1I2VG77"/>
<evidence type="ECO:0000259" key="2">
    <source>
        <dbReference type="Pfam" id="PF25994"/>
    </source>
</evidence>
<dbReference type="OrthoDB" id="9810980at2"/>
<evidence type="ECO:0000256" key="1">
    <source>
        <dbReference type="SAM" id="Coils"/>
    </source>
</evidence>
<dbReference type="EMBL" id="FOPM01000015">
    <property type="protein sequence ID" value="SFG88298.1"/>
    <property type="molecule type" value="Genomic_DNA"/>
</dbReference>
<reference evidence="4" key="1">
    <citation type="submission" date="2016-10" db="EMBL/GenBank/DDBJ databases">
        <authorList>
            <person name="Varghese N."/>
            <person name="Submissions S."/>
        </authorList>
    </citation>
    <scope>NUCLEOTIDE SEQUENCE [LARGE SCALE GENOMIC DNA]</scope>
    <source>
        <strain evidence="4">Gh-105</strain>
    </source>
</reference>
<sequence>MLMPRDPHETFRVPAGIDPVLAEQNHAQADREIERHLAVIAGLEADRAQKVASLEANAAQIARGRQLLPILEERHTVLEGLFDKQYGARPPVLEVEQQIVEKRADVAAAQGQQRQIEAEMRSLAAKTAEVRAGFLADATDRRTKALQKIAALDQDITKARQKESYRRLRAPVAGTIQGIKIQTPGGW</sequence>
<feature type="domain" description="AprE-like long alpha-helical hairpin" evidence="2">
    <location>
        <begin position="10"/>
        <end position="161"/>
    </location>
</feature>
<accession>A0A1I2VG77</accession>
<feature type="coiled-coil region" evidence="1">
    <location>
        <begin position="106"/>
        <end position="162"/>
    </location>
</feature>
<gene>
    <name evidence="3" type="ORF">SAMN05192565_11510</name>
</gene>
<evidence type="ECO:0000313" key="4">
    <source>
        <dbReference type="Proteomes" id="UP000199229"/>
    </source>
</evidence>
<organism evidence="3 4">
    <name type="scientific">Methylobacterium gossipiicola</name>
    <dbReference type="NCBI Taxonomy" id="582675"/>
    <lineage>
        <taxon>Bacteria</taxon>
        <taxon>Pseudomonadati</taxon>
        <taxon>Pseudomonadota</taxon>
        <taxon>Alphaproteobacteria</taxon>
        <taxon>Hyphomicrobiales</taxon>
        <taxon>Methylobacteriaceae</taxon>
        <taxon>Methylobacterium</taxon>
    </lineage>
</organism>
<dbReference type="Pfam" id="PF25994">
    <property type="entry name" value="HH_AprE"/>
    <property type="match status" value="1"/>
</dbReference>
<proteinExistence type="predicted"/>